<dbReference type="SUPFAM" id="SSF56219">
    <property type="entry name" value="DNase I-like"/>
    <property type="match status" value="1"/>
</dbReference>
<feature type="domain" description="Endonuclease/exonuclease/phosphatase" evidence="10">
    <location>
        <begin position="105"/>
        <end position="325"/>
    </location>
</feature>
<sequence length="499" mass="57329">MTHATNNKRLPTLAPATTQAGRGQQTSSDPEISSQDKGGENNMDRAKTTDRDVLSPGAMDDPIQTSRREQVLRRDSARRKGQKPPKAKAVGGNKQTKAWWTIASLNMKGRGAQNPLWSKWADVNRMMREQKISLLTLQETHLSRDYADEVLQMYGKSMEIFFSADERNPTGKAGVAVVLNKNLIQTEGVVTTDLILGRALFIQVPWHGGTYFNWLAIYAPNDDSESKLMWDKLTTEWETRRLPRIDGMSGDFNLVEDALDRLPAHEDRRAAVEAFTNFRRNMNLRDGWRNANPDTKDFTFMQMAGNFSRSRIDRIYVSVPRMEDCEKWEIKDPPLSTDHRAIYPYVGKGQWTMPLRLLKNGKAIKEIEAIVKEMASDIQNINERRTEGTNPQTIYAEGKKRMIQVLQRYVKRSIPMKKAKMEQLQAELDAILQDDMMDEDSRLLSAAILQQKIQQIRREMNEGRQTSNMVRARLEMETISKYWLRIGNAWKPRDTIHGL</sequence>
<dbReference type="PANTHER" id="PTHR22748:SF26">
    <property type="entry name" value="ENDONUCLEASE_EXONUCLEASE_PHOSPHATASE DOMAIN-CONTAINING PROTEIN"/>
    <property type="match status" value="1"/>
</dbReference>
<feature type="site" description="Transition state stabilizer" evidence="7">
    <location>
        <position position="253"/>
    </location>
</feature>
<dbReference type="PANTHER" id="PTHR22748">
    <property type="entry name" value="AP ENDONUCLEASE"/>
    <property type="match status" value="1"/>
</dbReference>
<dbReference type="EMBL" id="JAUEPR010000017">
    <property type="protein sequence ID" value="KAK0477304.1"/>
    <property type="molecule type" value="Genomic_DNA"/>
</dbReference>
<feature type="compositionally biased region" description="Basic and acidic residues" evidence="9">
    <location>
        <begin position="37"/>
        <end position="53"/>
    </location>
</feature>
<feature type="coiled-coil region" evidence="8">
    <location>
        <begin position="414"/>
        <end position="466"/>
    </location>
</feature>
<dbReference type="AlphaFoldDB" id="A0AA39P535"/>
<comment type="cofactor">
    <cofactor evidence="6">
        <name>Mg(2+)</name>
        <dbReference type="ChEBI" id="CHEBI:18420"/>
    </cofactor>
    <cofactor evidence="6">
        <name>Mn(2+)</name>
        <dbReference type="ChEBI" id="CHEBI:29035"/>
    </cofactor>
    <text evidence="6">Probably binds two magnesium or manganese ions per subunit.</text>
</comment>
<feature type="compositionally biased region" description="Basic residues" evidence="9">
    <location>
        <begin position="76"/>
        <end position="86"/>
    </location>
</feature>
<accession>A0AA39P535</accession>
<feature type="site" description="Interaction with DNA substrate" evidence="7">
    <location>
        <position position="339"/>
    </location>
</feature>
<feature type="binding site" evidence="6">
    <location>
        <position position="339"/>
    </location>
    <ligand>
        <name>Mg(2+)</name>
        <dbReference type="ChEBI" id="CHEBI:18420"/>
        <label>1</label>
    </ligand>
</feature>
<reference evidence="11" key="1">
    <citation type="submission" date="2023-06" db="EMBL/GenBank/DDBJ databases">
        <authorList>
            <consortium name="Lawrence Berkeley National Laboratory"/>
            <person name="Ahrendt S."/>
            <person name="Sahu N."/>
            <person name="Indic B."/>
            <person name="Wong-Bajracharya J."/>
            <person name="Merenyi Z."/>
            <person name="Ke H.-M."/>
            <person name="Monk M."/>
            <person name="Kocsube S."/>
            <person name="Drula E."/>
            <person name="Lipzen A."/>
            <person name="Balint B."/>
            <person name="Henrissat B."/>
            <person name="Andreopoulos B."/>
            <person name="Martin F.M."/>
            <person name="Harder C.B."/>
            <person name="Rigling D."/>
            <person name="Ford K.L."/>
            <person name="Foster G.D."/>
            <person name="Pangilinan J."/>
            <person name="Papanicolaou A."/>
            <person name="Barry K."/>
            <person name="LaButti K."/>
            <person name="Viragh M."/>
            <person name="Koriabine M."/>
            <person name="Yan M."/>
            <person name="Riley R."/>
            <person name="Champramary S."/>
            <person name="Plett K.L."/>
            <person name="Tsai I.J."/>
            <person name="Slot J."/>
            <person name="Sipos G."/>
            <person name="Plett J."/>
            <person name="Nagy L.G."/>
            <person name="Grigoriev I.V."/>
        </authorList>
    </citation>
    <scope>NUCLEOTIDE SEQUENCE</scope>
    <source>
        <strain evidence="11">ICMP 16352</strain>
    </source>
</reference>
<feature type="compositionally biased region" description="Polar residues" evidence="9">
    <location>
        <begin position="1"/>
        <end position="36"/>
    </location>
</feature>
<evidence type="ECO:0000256" key="6">
    <source>
        <dbReference type="PIRSR" id="PIRSR604808-2"/>
    </source>
</evidence>
<comment type="similarity">
    <text evidence="1">Belongs to the DNA repair enzymes AP/ExoA family.</text>
</comment>
<dbReference type="InterPro" id="IPR036691">
    <property type="entry name" value="Endo/exonu/phosph_ase_sf"/>
</dbReference>
<name>A0AA39P535_9AGAR</name>
<proteinExistence type="inferred from homology"/>
<evidence type="ECO:0000256" key="1">
    <source>
        <dbReference type="ARBA" id="ARBA00007092"/>
    </source>
</evidence>
<feature type="region of interest" description="Disordered" evidence="9">
    <location>
        <begin position="1"/>
        <end position="94"/>
    </location>
</feature>
<comment type="caution">
    <text evidence="11">The sequence shown here is derived from an EMBL/GenBank/DDBJ whole genome shotgun (WGS) entry which is preliminary data.</text>
</comment>
<keyword evidence="3" id="KW-0378">Hydrolase</keyword>
<dbReference type="Proteomes" id="UP001175227">
    <property type="component" value="Unassembled WGS sequence"/>
</dbReference>
<dbReference type="GO" id="GO:0006284">
    <property type="term" value="P:base-excision repair"/>
    <property type="evidence" value="ECO:0007669"/>
    <property type="project" value="TreeGrafter"/>
</dbReference>
<evidence type="ECO:0000313" key="11">
    <source>
        <dbReference type="EMBL" id="KAK0477304.1"/>
    </source>
</evidence>
<feature type="active site" description="Proton acceptor" evidence="5">
    <location>
        <position position="339"/>
    </location>
</feature>
<gene>
    <name evidence="11" type="ORF">IW261DRAFT_1551941</name>
</gene>
<feature type="binding site" evidence="6">
    <location>
        <position position="338"/>
    </location>
    <ligand>
        <name>Mg(2+)</name>
        <dbReference type="ChEBI" id="CHEBI:18420"/>
        <label>1</label>
    </ligand>
</feature>
<feature type="binding site" evidence="6">
    <location>
        <position position="251"/>
    </location>
    <ligand>
        <name>Mg(2+)</name>
        <dbReference type="ChEBI" id="CHEBI:18420"/>
        <label>1</label>
    </ligand>
</feature>
<protein>
    <submittedName>
        <fullName evidence="11">Endonuclease/exonuclease/phosphatase</fullName>
    </submittedName>
</protein>
<keyword evidence="11" id="KW-0255">Endonuclease</keyword>
<dbReference type="InterPro" id="IPR005135">
    <property type="entry name" value="Endo/exonuclease/phosphatase"/>
</dbReference>
<feature type="active site" evidence="5">
    <location>
        <position position="218"/>
    </location>
</feature>
<evidence type="ECO:0000256" key="9">
    <source>
        <dbReference type="SAM" id="MobiDB-lite"/>
    </source>
</evidence>
<keyword evidence="8" id="KW-0175">Coiled coil</keyword>
<keyword evidence="2 6" id="KW-0479">Metal-binding</keyword>
<evidence type="ECO:0000256" key="4">
    <source>
        <dbReference type="ARBA" id="ARBA00022842"/>
    </source>
</evidence>
<evidence type="ECO:0000313" key="12">
    <source>
        <dbReference type="Proteomes" id="UP001175227"/>
    </source>
</evidence>
<keyword evidence="11" id="KW-0540">Nuclease</keyword>
<dbReference type="Pfam" id="PF03372">
    <property type="entry name" value="Exo_endo_phos"/>
    <property type="match status" value="1"/>
</dbReference>
<keyword evidence="4 6" id="KW-0460">Magnesium</keyword>
<keyword evidence="12" id="KW-1185">Reference proteome</keyword>
<feature type="binding site" evidence="6">
    <location>
        <position position="253"/>
    </location>
    <ligand>
        <name>Mg(2+)</name>
        <dbReference type="ChEBI" id="CHEBI:18420"/>
        <label>1</label>
    </ligand>
</feature>
<dbReference type="GO" id="GO:0008081">
    <property type="term" value="F:phosphoric diester hydrolase activity"/>
    <property type="evidence" value="ECO:0007669"/>
    <property type="project" value="TreeGrafter"/>
</dbReference>
<feature type="site" description="Important for catalytic activity" evidence="7">
    <location>
        <position position="313"/>
    </location>
</feature>
<dbReference type="GO" id="GO:0003906">
    <property type="term" value="F:DNA-(apurinic or apyrimidinic site) endonuclease activity"/>
    <property type="evidence" value="ECO:0007669"/>
    <property type="project" value="TreeGrafter"/>
</dbReference>
<dbReference type="GO" id="GO:0046872">
    <property type="term" value="F:metal ion binding"/>
    <property type="evidence" value="ECO:0007669"/>
    <property type="project" value="UniProtKB-KW"/>
</dbReference>
<keyword evidence="6" id="KW-0464">Manganese</keyword>
<evidence type="ECO:0000256" key="5">
    <source>
        <dbReference type="PIRSR" id="PIRSR604808-1"/>
    </source>
</evidence>
<evidence type="ECO:0000256" key="7">
    <source>
        <dbReference type="PIRSR" id="PIRSR604808-3"/>
    </source>
</evidence>
<feature type="compositionally biased region" description="Basic and acidic residues" evidence="9">
    <location>
        <begin position="66"/>
        <end position="75"/>
    </location>
</feature>
<evidence type="ECO:0000256" key="8">
    <source>
        <dbReference type="SAM" id="Coils"/>
    </source>
</evidence>
<evidence type="ECO:0000256" key="3">
    <source>
        <dbReference type="ARBA" id="ARBA00022801"/>
    </source>
</evidence>
<dbReference type="GO" id="GO:0008311">
    <property type="term" value="F:double-stranded DNA 3'-5' DNA exonuclease activity"/>
    <property type="evidence" value="ECO:0007669"/>
    <property type="project" value="TreeGrafter"/>
</dbReference>
<evidence type="ECO:0000259" key="10">
    <source>
        <dbReference type="Pfam" id="PF03372"/>
    </source>
</evidence>
<feature type="binding site" evidence="6">
    <location>
        <position position="139"/>
    </location>
    <ligand>
        <name>Mg(2+)</name>
        <dbReference type="ChEBI" id="CHEBI:18420"/>
        <label>1</label>
    </ligand>
</feature>
<feature type="binding site" evidence="6">
    <location>
        <position position="106"/>
    </location>
    <ligand>
        <name>Mg(2+)</name>
        <dbReference type="ChEBI" id="CHEBI:18420"/>
        <label>1</label>
    </ligand>
</feature>
<dbReference type="GO" id="GO:0005634">
    <property type="term" value="C:nucleus"/>
    <property type="evidence" value="ECO:0007669"/>
    <property type="project" value="TreeGrafter"/>
</dbReference>
<feature type="active site" description="Proton donor/acceptor" evidence="5">
    <location>
        <position position="251"/>
    </location>
</feature>
<organism evidence="11 12">
    <name type="scientific">Armillaria novae-zelandiae</name>
    <dbReference type="NCBI Taxonomy" id="153914"/>
    <lineage>
        <taxon>Eukaryota</taxon>
        <taxon>Fungi</taxon>
        <taxon>Dikarya</taxon>
        <taxon>Basidiomycota</taxon>
        <taxon>Agaricomycotina</taxon>
        <taxon>Agaricomycetes</taxon>
        <taxon>Agaricomycetidae</taxon>
        <taxon>Agaricales</taxon>
        <taxon>Marasmiineae</taxon>
        <taxon>Physalacriaceae</taxon>
        <taxon>Armillaria</taxon>
    </lineage>
</organism>
<evidence type="ECO:0000256" key="2">
    <source>
        <dbReference type="ARBA" id="ARBA00022723"/>
    </source>
</evidence>
<dbReference type="InterPro" id="IPR004808">
    <property type="entry name" value="AP_endonuc_1"/>
</dbReference>
<dbReference type="Gene3D" id="3.60.10.10">
    <property type="entry name" value="Endonuclease/exonuclease/phosphatase"/>
    <property type="match status" value="1"/>
</dbReference>